<evidence type="ECO:0000313" key="2">
    <source>
        <dbReference type="Proteomes" id="UP000829398"/>
    </source>
</evidence>
<evidence type="ECO:0000313" key="1">
    <source>
        <dbReference type="EMBL" id="KAH9801176.1"/>
    </source>
</evidence>
<organism evidence="1 2">
    <name type="scientific">Citrus sinensis</name>
    <name type="common">Sweet orange</name>
    <name type="synonym">Citrus aurantium var. sinensis</name>
    <dbReference type="NCBI Taxonomy" id="2711"/>
    <lineage>
        <taxon>Eukaryota</taxon>
        <taxon>Viridiplantae</taxon>
        <taxon>Streptophyta</taxon>
        <taxon>Embryophyta</taxon>
        <taxon>Tracheophyta</taxon>
        <taxon>Spermatophyta</taxon>
        <taxon>Magnoliopsida</taxon>
        <taxon>eudicotyledons</taxon>
        <taxon>Gunneridae</taxon>
        <taxon>Pentapetalae</taxon>
        <taxon>rosids</taxon>
        <taxon>malvids</taxon>
        <taxon>Sapindales</taxon>
        <taxon>Rutaceae</taxon>
        <taxon>Aurantioideae</taxon>
        <taxon>Citrus</taxon>
    </lineage>
</organism>
<accession>A0ACB8NTI0</accession>
<gene>
    <name evidence="1" type="ORF">KPL71_000925</name>
</gene>
<sequence>MLGIIPLVERLGFVTEHVCFAFLLTREIIAIRSDSPSSNSLLTRQLLSWIPWGVKFVMENEQRVDLDVSETNESVGVRVGMDMTAENNDTTAELELDSTTVEQGGGSGSGRRGRGNTTAGASKKRGAGSEGSSSDGTTVLSNCSTEPKWDMATVRVFIARMIVMHELPLPFVEYIGFYELLKLLQPSIETISRNTIKVEILKLYDIEKTKAMSVLEACDSRIAVTTDMWTAGNQKKGYMVVTAHYIDNSWVLRSRIMRFIYVPAPHSGEVMCNELYECLMEWNIDRKLSTVTVDNCSANESMIDLLLGKFSASSMIMGGKFLHMRCCAHILNLIVKDGLSVIHKEVEKIRESVHYWTATPSRFEKFEAAKKQLGVKETKNLALDCKTRWNSTYFMLSTALLYKDVFIRLKERDRNYTSLPSELEWNFSKLMCDYLKSFYKLTELFSGTRYPTSNLFFSKICEIRLSMNAWLQSPIEGLKNMATKMIAKYDKYWDVIHGVLVVGTLLDPRRKMLLINFLFPKIYGERVEFEIERVHKLFVDLVHQYEVKYSSNANWGVNGSASSEGAEADDSIMVNLDLYEMADEWESFRNQNSQNNHFKTEFELYLEESTLPSTSQFDILSWWKNNQGKYPILAKIARDFLAIPVSTVASESAFSTGGRHLSPHRSRLQPSIVEALVCTQNWFWLDHNLKDGIPEEAILSAEQLIDESLMKKSLGTFSNLLCYVAGAVQCV</sequence>
<comment type="caution">
    <text evidence="1">The sequence shown here is derived from an EMBL/GenBank/DDBJ whole genome shotgun (WGS) entry which is preliminary data.</text>
</comment>
<keyword evidence="2" id="KW-1185">Reference proteome</keyword>
<protein>
    <submittedName>
        <fullName evidence="1">BED-type domain-containing protein</fullName>
    </submittedName>
</protein>
<dbReference type="EMBL" id="CM039170">
    <property type="protein sequence ID" value="KAH9801176.1"/>
    <property type="molecule type" value="Genomic_DNA"/>
</dbReference>
<proteinExistence type="predicted"/>
<dbReference type="Proteomes" id="UP000829398">
    <property type="component" value="Chromosome 1"/>
</dbReference>
<name>A0ACB8NTI0_CITSI</name>
<reference evidence="2" key="1">
    <citation type="journal article" date="2023" name="Hortic. Res.">
        <title>A chromosome-level phased genome enabling allele-level studies in sweet orange: a case study on citrus Huanglongbing tolerance.</title>
        <authorList>
            <person name="Wu B."/>
            <person name="Yu Q."/>
            <person name="Deng Z."/>
            <person name="Duan Y."/>
            <person name="Luo F."/>
            <person name="Gmitter F. Jr."/>
        </authorList>
    </citation>
    <scope>NUCLEOTIDE SEQUENCE [LARGE SCALE GENOMIC DNA]</scope>
    <source>
        <strain evidence="2">cv. Valencia</strain>
    </source>
</reference>